<protein>
    <submittedName>
        <fullName evidence="1">Uncharacterized protein</fullName>
    </submittedName>
</protein>
<dbReference type="EMBL" id="CP003350">
    <property type="protein sequence ID" value="AFC85879.1"/>
    <property type="molecule type" value="Genomic_DNA"/>
</dbReference>
<name>H8L635_FRAAD</name>
<organism evidence="1 2">
    <name type="scientific">Frateuria aurantia (strain ATCC 33424 / DSM 6220 / KCTC 2777 / LMG 1558 / NBRC 3245 / NCIMB 13370)</name>
    <name type="common">Acetobacter aurantius</name>
    <dbReference type="NCBI Taxonomy" id="767434"/>
    <lineage>
        <taxon>Bacteria</taxon>
        <taxon>Pseudomonadati</taxon>
        <taxon>Pseudomonadota</taxon>
        <taxon>Gammaproteobacteria</taxon>
        <taxon>Lysobacterales</taxon>
        <taxon>Rhodanobacteraceae</taxon>
        <taxon>Frateuria</taxon>
    </lineage>
</organism>
<evidence type="ECO:0000313" key="1">
    <source>
        <dbReference type="EMBL" id="AFC85879.1"/>
    </source>
</evidence>
<dbReference type="Proteomes" id="UP000005234">
    <property type="component" value="Chromosome"/>
</dbReference>
<gene>
    <name evidence="1" type="ordered locus">Fraau_1456</name>
</gene>
<proteinExistence type="predicted"/>
<dbReference type="STRING" id="767434.Fraau_1456"/>
<dbReference type="RefSeq" id="WP_014402884.1">
    <property type="nucleotide sequence ID" value="NC_017033.1"/>
</dbReference>
<evidence type="ECO:0000313" key="2">
    <source>
        <dbReference type="Proteomes" id="UP000005234"/>
    </source>
</evidence>
<sequence>MTLYLPDPPGWQCDHAGDAAADRESIIEREAIRSVADPEVAEEFLATLLDRPNDCEAMAKAVATKDWREIEALLWSWAYGRAERNYQEPPRGFH</sequence>
<reference evidence="1" key="1">
    <citation type="submission" date="2012-02" db="EMBL/GenBank/DDBJ databases">
        <title>The complete genome of Frateuria aurantia DSM 6220.</title>
        <authorList>
            <consortium name="US DOE Joint Genome Institute (JGI-PGF)"/>
            <person name="Lucas S."/>
            <person name="Copeland A."/>
            <person name="Lapidus A."/>
            <person name="Glavina del Rio T."/>
            <person name="Dalin E."/>
            <person name="Tice H."/>
            <person name="Bruce D."/>
            <person name="Goodwin L."/>
            <person name="Pitluck S."/>
            <person name="Peters L."/>
            <person name="Ovchinnikova G."/>
            <person name="Teshima H."/>
            <person name="Kyrpides N."/>
            <person name="Mavromatis K."/>
            <person name="Ivanova N."/>
            <person name="Brettin T."/>
            <person name="Detter J.C."/>
            <person name="Han C."/>
            <person name="Larimer F."/>
            <person name="Land M."/>
            <person name="Hauser L."/>
            <person name="Markowitz V."/>
            <person name="Cheng J.-F."/>
            <person name="Hugenholtz P."/>
            <person name="Woyke T."/>
            <person name="Wu D."/>
            <person name="Brambilla E."/>
            <person name="Klenk H.-P."/>
            <person name="Eisen J.A."/>
        </authorList>
    </citation>
    <scope>NUCLEOTIDE SEQUENCE</scope>
    <source>
        <strain evidence="1">DSM 6220</strain>
    </source>
</reference>
<dbReference type="HOGENOM" id="CLU_2381937_0_0_6"/>
<dbReference type="KEGG" id="fau:Fraau_1456"/>
<accession>H8L635</accession>
<dbReference type="AlphaFoldDB" id="H8L635"/>
<keyword evidence="2" id="KW-1185">Reference proteome</keyword>